<dbReference type="GO" id="GO:0004252">
    <property type="term" value="F:serine-type endopeptidase activity"/>
    <property type="evidence" value="ECO:0007669"/>
    <property type="project" value="InterPro"/>
</dbReference>
<organism evidence="8 9">
    <name type="scientific">Mangrovibacterium diazotrophicum</name>
    <dbReference type="NCBI Taxonomy" id="1261403"/>
    <lineage>
        <taxon>Bacteria</taxon>
        <taxon>Pseudomonadati</taxon>
        <taxon>Bacteroidota</taxon>
        <taxon>Bacteroidia</taxon>
        <taxon>Marinilabiliales</taxon>
        <taxon>Prolixibacteraceae</taxon>
        <taxon>Mangrovibacterium</taxon>
    </lineage>
</organism>
<dbReference type="EMBL" id="RAPN01000001">
    <property type="protein sequence ID" value="RKD89751.1"/>
    <property type="molecule type" value="Genomic_DNA"/>
</dbReference>
<keyword evidence="8" id="KW-0378">Hydrolase</keyword>
<feature type="transmembrane region" description="Helical" evidence="6">
    <location>
        <begin position="176"/>
        <end position="195"/>
    </location>
</feature>
<comment type="subcellular location">
    <subcellularLocation>
        <location evidence="1">Membrane</location>
        <topology evidence="1">Multi-pass membrane protein</topology>
    </subcellularLocation>
</comment>
<keyword evidence="9" id="KW-1185">Reference proteome</keyword>
<dbReference type="Proteomes" id="UP000283387">
    <property type="component" value="Unassembled WGS sequence"/>
</dbReference>
<feature type="transmembrane region" description="Helical" evidence="6">
    <location>
        <begin position="151"/>
        <end position="170"/>
    </location>
</feature>
<dbReference type="InterPro" id="IPR050925">
    <property type="entry name" value="Rhomboid_protease_S54"/>
</dbReference>
<sequence>MPLFNYYPNKSHRDREIEKKIFRYSMVFPALFVLGFWLVFLIENILDNQFAQYGIFPRTLEGLRGIIFSPFIHGSLEHIFANSVPFFVLSVALFYFYRNLAWRIFWLIYLFSGICVWVGAREAWHIGASGLIYGLGSFLFFSGILRNDVKLLTISIIVVFLYGGMFWGMFPIEPGVSWESHLWGAISGFVLSIFYRKHGPQRSRFDWEDEDDDESEEDSDQPTDREEGEQTHYLDISGDEEENKKS</sequence>
<feature type="compositionally biased region" description="Basic and acidic residues" evidence="5">
    <location>
        <begin position="222"/>
        <end position="232"/>
    </location>
</feature>
<feature type="compositionally biased region" description="Acidic residues" evidence="5">
    <location>
        <begin position="207"/>
        <end position="221"/>
    </location>
</feature>
<keyword evidence="2 6" id="KW-0812">Transmembrane</keyword>
<feature type="transmembrane region" description="Helical" evidence="6">
    <location>
        <begin position="104"/>
        <end position="120"/>
    </location>
</feature>
<protein>
    <submittedName>
        <fullName evidence="8">Membrane associated rhomboid family serine protease</fullName>
    </submittedName>
</protein>
<feature type="compositionally biased region" description="Acidic residues" evidence="5">
    <location>
        <begin position="237"/>
        <end position="246"/>
    </location>
</feature>
<evidence type="ECO:0000313" key="9">
    <source>
        <dbReference type="Proteomes" id="UP000283387"/>
    </source>
</evidence>
<reference evidence="8 9" key="1">
    <citation type="submission" date="2018-09" db="EMBL/GenBank/DDBJ databases">
        <title>Genomic Encyclopedia of Archaeal and Bacterial Type Strains, Phase II (KMG-II): from individual species to whole genera.</title>
        <authorList>
            <person name="Goeker M."/>
        </authorList>
    </citation>
    <scope>NUCLEOTIDE SEQUENCE [LARGE SCALE GENOMIC DNA]</scope>
    <source>
        <strain evidence="8 9">DSM 27148</strain>
    </source>
</reference>
<feature type="transmembrane region" description="Helical" evidence="6">
    <location>
        <begin position="126"/>
        <end position="144"/>
    </location>
</feature>
<evidence type="ECO:0000259" key="7">
    <source>
        <dbReference type="Pfam" id="PF01694"/>
    </source>
</evidence>
<dbReference type="PANTHER" id="PTHR43731:SF9">
    <property type="entry name" value="SLR1461 PROTEIN"/>
    <property type="match status" value="1"/>
</dbReference>
<dbReference type="GO" id="GO:0016020">
    <property type="term" value="C:membrane"/>
    <property type="evidence" value="ECO:0007669"/>
    <property type="project" value="UniProtKB-SubCell"/>
</dbReference>
<feature type="transmembrane region" description="Helical" evidence="6">
    <location>
        <begin position="21"/>
        <end position="42"/>
    </location>
</feature>
<comment type="caution">
    <text evidence="8">The sequence shown here is derived from an EMBL/GenBank/DDBJ whole genome shotgun (WGS) entry which is preliminary data.</text>
</comment>
<evidence type="ECO:0000256" key="2">
    <source>
        <dbReference type="ARBA" id="ARBA00022692"/>
    </source>
</evidence>
<feature type="transmembrane region" description="Helical" evidence="6">
    <location>
        <begin position="79"/>
        <end position="97"/>
    </location>
</feature>
<dbReference type="Pfam" id="PF01694">
    <property type="entry name" value="Rhomboid"/>
    <property type="match status" value="1"/>
</dbReference>
<keyword evidence="8" id="KW-0645">Protease</keyword>
<dbReference type="PANTHER" id="PTHR43731">
    <property type="entry name" value="RHOMBOID PROTEASE"/>
    <property type="match status" value="1"/>
</dbReference>
<evidence type="ECO:0000313" key="8">
    <source>
        <dbReference type="EMBL" id="RKD89751.1"/>
    </source>
</evidence>
<dbReference type="GO" id="GO:0006508">
    <property type="term" value="P:proteolysis"/>
    <property type="evidence" value="ECO:0007669"/>
    <property type="project" value="UniProtKB-KW"/>
</dbReference>
<keyword evidence="3 6" id="KW-1133">Transmembrane helix</keyword>
<dbReference type="InterPro" id="IPR035952">
    <property type="entry name" value="Rhomboid-like_sf"/>
</dbReference>
<keyword evidence="4 6" id="KW-0472">Membrane</keyword>
<name>A0A419W2Q2_9BACT</name>
<proteinExistence type="predicted"/>
<evidence type="ECO:0000256" key="5">
    <source>
        <dbReference type="SAM" id="MobiDB-lite"/>
    </source>
</evidence>
<dbReference type="SUPFAM" id="SSF144091">
    <property type="entry name" value="Rhomboid-like"/>
    <property type="match status" value="1"/>
</dbReference>
<evidence type="ECO:0000256" key="3">
    <source>
        <dbReference type="ARBA" id="ARBA00022989"/>
    </source>
</evidence>
<accession>A0A419W2Q2</accession>
<dbReference type="AlphaFoldDB" id="A0A419W2Q2"/>
<dbReference type="RefSeq" id="WP_120271205.1">
    <property type="nucleotide sequence ID" value="NZ_RAPN01000001.1"/>
</dbReference>
<evidence type="ECO:0000256" key="4">
    <source>
        <dbReference type="ARBA" id="ARBA00023136"/>
    </source>
</evidence>
<evidence type="ECO:0000256" key="1">
    <source>
        <dbReference type="ARBA" id="ARBA00004141"/>
    </source>
</evidence>
<dbReference type="InterPro" id="IPR022764">
    <property type="entry name" value="Peptidase_S54_rhomboid_dom"/>
</dbReference>
<evidence type="ECO:0000256" key="6">
    <source>
        <dbReference type="SAM" id="Phobius"/>
    </source>
</evidence>
<feature type="domain" description="Peptidase S54 rhomboid" evidence="7">
    <location>
        <begin position="65"/>
        <end position="196"/>
    </location>
</feature>
<feature type="region of interest" description="Disordered" evidence="5">
    <location>
        <begin position="202"/>
        <end position="246"/>
    </location>
</feature>
<gene>
    <name evidence="8" type="ORF">BC643_0083</name>
</gene>
<dbReference type="OrthoDB" id="465874at2"/>
<dbReference type="Gene3D" id="1.20.1540.10">
    <property type="entry name" value="Rhomboid-like"/>
    <property type="match status" value="1"/>
</dbReference>